<dbReference type="CDD" id="cd23963">
    <property type="entry name" value="GT29_ST8SIA"/>
    <property type="match status" value="1"/>
</dbReference>
<evidence type="ECO:0000256" key="3">
    <source>
        <dbReference type="ARBA" id="ARBA00022676"/>
    </source>
</evidence>
<comment type="subcellular location">
    <subcellularLocation>
        <location evidence="1">Golgi apparatus membrane</location>
        <topology evidence="1">Single-pass type II membrane protein</topology>
    </subcellularLocation>
</comment>
<dbReference type="GO" id="GO:0008373">
    <property type="term" value="F:sialyltransferase activity"/>
    <property type="evidence" value="ECO:0007669"/>
    <property type="project" value="InterPro"/>
</dbReference>
<keyword evidence="9" id="KW-0472">Membrane</keyword>
<keyword evidence="13" id="KW-1185">Reference proteome</keyword>
<evidence type="ECO:0000256" key="2">
    <source>
        <dbReference type="ARBA" id="ARBA00006003"/>
    </source>
</evidence>
<evidence type="ECO:0000313" key="12">
    <source>
        <dbReference type="EnsemblMetazoa" id="XP_030839893"/>
    </source>
</evidence>
<dbReference type="InterPro" id="IPR050943">
    <property type="entry name" value="Glycosyltr_29_Sialyltrsf"/>
</dbReference>
<accession>A0A7M7SY44</accession>
<dbReference type="GO" id="GO:0000139">
    <property type="term" value="C:Golgi membrane"/>
    <property type="evidence" value="ECO:0007669"/>
    <property type="project" value="UniProtKB-SubCell"/>
</dbReference>
<protein>
    <submittedName>
        <fullName evidence="12">Uncharacterized protein</fullName>
    </submittedName>
</protein>
<dbReference type="PANTHER" id="PTHR11987:SF52">
    <property type="entry name" value="CMP-N-ACETYLNEURAMINATE-POLY-ALPHA-2, 8-SIALYLTRANSFERASE-LIKE ISOFORM X1"/>
    <property type="match status" value="1"/>
</dbReference>
<keyword evidence="5" id="KW-0812">Transmembrane</keyword>
<dbReference type="Gene3D" id="3.90.1480.20">
    <property type="entry name" value="Glycosyl transferase family 29"/>
    <property type="match status" value="1"/>
</dbReference>
<comment type="similarity">
    <text evidence="2">Belongs to the glycosyltransferase 29 family.</text>
</comment>
<evidence type="ECO:0000256" key="1">
    <source>
        <dbReference type="ARBA" id="ARBA00004323"/>
    </source>
</evidence>
<dbReference type="Proteomes" id="UP000007110">
    <property type="component" value="Unassembled WGS sequence"/>
</dbReference>
<dbReference type="GeneID" id="764326"/>
<evidence type="ECO:0000256" key="7">
    <source>
        <dbReference type="ARBA" id="ARBA00022989"/>
    </source>
</evidence>
<evidence type="ECO:0000256" key="11">
    <source>
        <dbReference type="SAM" id="MobiDB-lite"/>
    </source>
</evidence>
<organism evidence="12 13">
    <name type="scientific">Strongylocentrotus purpuratus</name>
    <name type="common">Purple sea urchin</name>
    <dbReference type="NCBI Taxonomy" id="7668"/>
    <lineage>
        <taxon>Eukaryota</taxon>
        <taxon>Metazoa</taxon>
        <taxon>Echinodermata</taxon>
        <taxon>Eleutherozoa</taxon>
        <taxon>Echinozoa</taxon>
        <taxon>Echinoidea</taxon>
        <taxon>Euechinoidea</taxon>
        <taxon>Echinacea</taxon>
        <taxon>Camarodonta</taxon>
        <taxon>Echinidea</taxon>
        <taxon>Strongylocentrotidae</taxon>
        <taxon>Strongylocentrotus</taxon>
    </lineage>
</organism>
<keyword evidence="7" id="KW-1133">Transmembrane helix</keyword>
<evidence type="ECO:0000313" key="13">
    <source>
        <dbReference type="Proteomes" id="UP000007110"/>
    </source>
</evidence>
<keyword evidence="3" id="KW-0328">Glycosyltransferase</keyword>
<evidence type="ECO:0000256" key="10">
    <source>
        <dbReference type="ARBA" id="ARBA00023180"/>
    </source>
</evidence>
<evidence type="ECO:0000256" key="5">
    <source>
        <dbReference type="ARBA" id="ARBA00022692"/>
    </source>
</evidence>
<evidence type="ECO:0000256" key="8">
    <source>
        <dbReference type="ARBA" id="ARBA00023034"/>
    </source>
</evidence>
<dbReference type="AlphaFoldDB" id="A0A7M7SY44"/>
<dbReference type="RefSeq" id="XP_030839893.1">
    <property type="nucleotide sequence ID" value="XM_030984033.1"/>
</dbReference>
<dbReference type="EnsemblMetazoa" id="XM_030984033">
    <property type="protein sequence ID" value="XP_030839893"/>
    <property type="gene ID" value="LOC764326"/>
</dbReference>
<dbReference type="InterPro" id="IPR038578">
    <property type="entry name" value="GT29-like_sf"/>
</dbReference>
<evidence type="ECO:0000256" key="4">
    <source>
        <dbReference type="ARBA" id="ARBA00022679"/>
    </source>
</evidence>
<keyword evidence="6" id="KW-0735">Signal-anchor</keyword>
<dbReference type="PANTHER" id="PTHR11987">
    <property type="entry name" value="ALPHA-2,8-SIALYLTRANSFERASE"/>
    <property type="match status" value="1"/>
</dbReference>
<keyword evidence="4" id="KW-0808">Transferase</keyword>
<feature type="region of interest" description="Disordered" evidence="11">
    <location>
        <begin position="355"/>
        <end position="394"/>
    </location>
</feature>
<dbReference type="InterPro" id="IPR001675">
    <property type="entry name" value="Glyco_trans_29"/>
</dbReference>
<sequence length="394" mass="45526">MAVLVYDQDVAAHEMSFSQNTHPRINLANYATEFASGRYFDINCPIDHYWPRVSTLDRRNSCAVVGNSGILSGSKCGKVIDKHDYIIRANLAPIEGYTADVGERSHLTIMNFETLFYLRNNLTQTSPDTHWHQTYVDRVRYLNDSILWYSKSTVQRNSSFRLKDAVHVLKDYYHLPIQLAYSWRPVSFEKFHGLNHYATTGFNAYIIAKTFCNHVTLYGFYPSNMAENGYRVNHHYYEDVEFEYTGNIHNFKQEFTKFKEFEEKGEVTIVTDVCPGGRIKKLTDNVDVDAMVDTKFAFKLNNDRLKEIFDISEGGNKKERTVLEHAVEAAEKQKIDFGDIFGNIKEGSQITRSVDKADEINPGIEGDNYQKSKSVSEDRPHRYQGNYRSIDEQK</sequence>
<keyword evidence="8" id="KW-0333">Golgi apparatus</keyword>
<reference evidence="12" key="2">
    <citation type="submission" date="2021-01" db="UniProtKB">
        <authorList>
            <consortium name="EnsemblMetazoa"/>
        </authorList>
    </citation>
    <scope>IDENTIFICATION</scope>
</reference>
<feature type="compositionally biased region" description="Basic and acidic residues" evidence="11">
    <location>
        <begin position="368"/>
        <end position="381"/>
    </location>
</feature>
<reference evidence="13" key="1">
    <citation type="submission" date="2015-02" db="EMBL/GenBank/DDBJ databases">
        <title>Genome sequencing for Strongylocentrotus purpuratus.</title>
        <authorList>
            <person name="Murali S."/>
            <person name="Liu Y."/>
            <person name="Vee V."/>
            <person name="English A."/>
            <person name="Wang M."/>
            <person name="Skinner E."/>
            <person name="Han Y."/>
            <person name="Muzny D.M."/>
            <person name="Worley K.C."/>
            <person name="Gibbs R.A."/>
        </authorList>
    </citation>
    <scope>NUCLEOTIDE SEQUENCE</scope>
</reference>
<proteinExistence type="inferred from homology"/>
<keyword evidence="10" id="KW-0325">Glycoprotein</keyword>
<evidence type="ECO:0000256" key="6">
    <source>
        <dbReference type="ARBA" id="ARBA00022968"/>
    </source>
</evidence>
<name>A0A7M7SY44_STRPU</name>
<evidence type="ECO:0000256" key="9">
    <source>
        <dbReference type="ARBA" id="ARBA00023136"/>
    </source>
</evidence>
<dbReference type="Pfam" id="PF00777">
    <property type="entry name" value="Glyco_transf_29"/>
    <property type="match status" value="1"/>
</dbReference>